<reference evidence="4" key="1">
    <citation type="submission" date="2017-02" db="UniProtKB">
        <authorList>
            <consortium name="WormBaseParasite"/>
        </authorList>
    </citation>
    <scope>IDENTIFICATION</scope>
</reference>
<dbReference type="EMBL" id="UYSL01024581">
    <property type="protein sequence ID" value="VDL83613.1"/>
    <property type="molecule type" value="Genomic_DNA"/>
</dbReference>
<feature type="signal peptide" evidence="1">
    <location>
        <begin position="1"/>
        <end position="20"/>
    </location>
</feature>
<dbReference type="WBParaSite" id="NBR_0001987601-mRNA-1">
    <property type="protein sequence ID" value="NBR_0001987601-mRNA-1"/>
    <property type="gene ID" value="NBR_0001987601"/>
</dbReference>
<gene>
    <name evidence="2" type="ORF">NBR_LOCUS19877</name>
</gene>
<evidence type="ECO:0000313" key="2">
    <source>
        <dbReference type="EMBL" id="VDL83613.1"/>
    </source>
</evidence>
<keyword evidence="3" id="KW-1185">Reference proteome</keyword>
<dbReference type="AlphaFoldDB" id="A0A0N4YRK4"/>
<name>A0A0N4YRK4_NIPBR</name>
<proteinExistence type="predicted"/>
<organism evidence="4">
    <name type="scientific">Nippostrongylus brasiliensis</name>
    <name type="common">Rat hookworm</name>
    <dbReference type="NCBI Taxonomy" id="27835"/>
    <lineage>
        <taxon>Eukaryota</taxon>
        <taxon>Metazoa</taxon>
        <taxon>Ecdysozoa</taxon>
        <taxon>Nematoda</taxon>
        <taxon>Chromadorea</taxon>
        <taxon>Rhabditida</taxon>
        <taxon>Rhabditina</taxon>
        <taxon>Rhabditomorpha</taxon>
        <taxon>Strongyloidea</taxon>
        <taxon>Heligmosomidae</taxon>
        <taxon>Nippostrongylus</taxon>
    </lineage>
</organism>
<accession>A0A0N4YRK4</accession>
<evidence type="ECO:0000256" key="1">
    <source>
        <dbReference type="SAM" id="SignalP"/>
    </source>
</evidence>
<feature type="chain" id="PRO_5043125962" evidence="1">
    <location>
        <begin position="21"/>
        <end position="77"/>
    </location>
</feature>
<reference evidence="2 3" key="2">
    <citation type="submission" date="2018-11" db="EMBL/GenBank/DDBJ databases">
        <authorList>
            <consortium name="Pathogen Informatics"/>
        </authorList>
    </citation>
    <scope>NUCLEOTIDE SEQUENCE [LARGE SCALE GENOMIC DNA]</scope>
</reference>
<dbReference type="Proteomes" id="UP000271162">
    <property type="component" value="Unassembled WGS sequence"/>
</dbReference>
<sequence length="77" mass="8797">MTRLYFHLLLSAGLLYLASCQEPNITAECQSALDACENDLECQNRLAPLMAAWVHVGFDREMKEKKSRALKDINIRK</sequence>
<evidence type="ECO:0000313" key="3">
    <source>
        <dbReference type="Proteomes" id="UP000271162"/>
    </source>
</evidence>
<evidence type="ECO:0000313" key="4">
    <source>
        <dbReference type="WBParaSite" id="NBR_0001987601-mRNA-1"/>
    </source>
</evidence>
<protein>
    <submittedName>
        <fullName evidence="4">Lipoprotein</fullName>
    </submittedName>
</protein>
<keyword evidence="1" id="KW-0732">Signal</keyword>